<feature type="domain" description="Protein kinase" evidence="1">
    <location>
        <begin position="53"/>
        <end position="330"/>
    </location>
</feature>
<sequence>MGKVLGEKSRDWLCRRAAEFSSIPVEDLKVVSDTTEFMNIHRGHILELDGRHFLVTGYIYEARFGLSDEPKYWVKKAIDLEAGSQQIVKLSHREEFHMRIGRLRIRCYRNPHKEAQVLELVRGNPNFMQGYSLFDGRGNEVRVVDIIRGKSIYDVILNMNTTHEEYFYGPFPGILRKVAGCIASLQFLHDHNLCHGDIRNDHILIEQDTGLYRWIDFDLTQDFSDLDIWSVGNILQFCVGMGMKTFREVLQSDDYPASVKNDLCADDASAFYEHRIMNLQKLFPYIPDSLNDILLHFAVNTNRFYTSISQIVSDIDATLEEMSSPTDTRP</sequence>
<protein>
    <submittedName>
        <fullName evidence="2">Protein kinase family protein</fullName>
    </submittedName>
</protein>
<reference evidence="2 3" key="1">
    <citation type="journal article" date="2017" name="ISME J.">
        <title>Energy and carbon metabolisms in a deep terrestrial subsurface fluid microbial community.</title>
        <authorList>
            <person name="Momper L."/>
            <person name="Jungbluth S.P."/>
            <person name="Lee M.D."/>
            <person name="Amend J.P."/>
        </authorList>
    </citation>
    <scope>NUCLEOTIDE SEQUENCE [LARGE SCALE GENOMIC DNA]</scope>
    <source>
        <strain evidence="2">SURF_5</strain>
    </source>
</reference>
<accession>A0A3A4NRP3</accession>
<organism evidence="2 3">
    <name type="scientific">Abyssobacteria bacterium (strain SURF_5)</name>
    <dbReference type="NCBI Taxonomy" id="2093360"/>
    <lineage>
        <taxon>Bacteria</taxon>
        <taxon>Pseudomonadati</taxon>
        <taxon>Candidatus Hydrogenedentota</taxon>
        <taxon>Candidatus Abyssobacteria</taxon>
    </lineage>
</organism>
<evidence type="ECO:0000313" key="2">
    <source>
        <dbReference type="EMBL" id="RJP23228.1"/>
    </source>
</evidence>
<dbReference type="InterPro" id="IPR000719">
    <property type="entry name" value="Prot_kinase_dom"/>
</dbReference>
<dbReference type="Gene3D" id="1.10.510.10">
    <property type="entry name" value="Transferase(Phosphotransferase) domain 1"/>
    <property type="match status" value="1"/>
</dbReference>
<dbReference type="Proteomes" id="UP000265882">
    <property type="component" value="Unassembled WGS sequence"/>
</dbReference>
<evidence type="ECO:0000313" key="3">
    <source>
        <dbReference type="Proteomes" id="UP000265882"/>
    </source>
</evidence>
<comment type="caution">
    <text evidence="2">The sequence shown here is derived from an EMBL/GenBank/DDBJ whole genome shotgun (WGS) entry which is preliminary data.</text>
</comment>
<dbReference type="SUPFAM" id="SSF56112">
    <property type="entry name" value="Protein kinase-like (PK-like)"/>
    <property type="match status" value="1"/>
</dbReference>
<gene>
    <name evidence="2" type="ORF">C4520_06650</name>
</gene>
<proteinExistence type="predicted"/>
<dbReference type="GO" id="GO:0005524">
    <property type="term" value="F:ATP binding"/>
    <property type="evidence" value="ECO:0007669"/>
    <property type="project" value="InterPro"/>
</dbReference>
<dbReference type="PROSITE" id="PS50011">
    <property type="entry name" value="PROTEIN_KINASE_DOM"/>
    <property type="match status" value="1"/>
</dbReference>
<keyword evidence="2" id="KW-0808">Transferase</keyword>
<dbReference type="InterPro" id="IPR011009">
    <property type="entry name" value="Kinase-like_dom_sf"/>
</dbReference>
<dbReference type="GO" id="GO:0004672">
    <property type="term" value="F:protein kinase activity"/>
    <property type="evidence" value="ECO:0007669"/>
    <property type="project" value="InterPro"/>
</dbReference>
<evidence type="ECO:0000259" key="1">
    <source>
        <dbReference type="PROSITE" id="PS50011"/>
    </source>
</evidence>
<dbReference type="AlphaFoldDB" id="A0A3A4NRP3"/>
<keyword evidence="2" id="KW-0418">Kinase</keyword>
<dbReference type="EMBL" id="QZKU01000048">
    <property type="protein sequence ID" value="RJP23228.1"/>
    <property type="molecule type" value="Genomic_DNA"/>
</dbReference>
<dbReference type="Gene3D" id="3.30.200.20">
    <property type="entry name" value="Phosphorylase Kinase, domain 1"/>
    <property type="match status" value="1"/>
</dbReference>
<name>A0A3A4NRP3_ABYX5</name>